<reference evidence="1 2" key="1">
    <citation type="journal article" date="2019" name="Nat. Ecol. Evol.">
        <title>Megaphylogeny resolves global patterns of mushroom evolution.</title>
        <authorList>
            <person name="Varga T."/>
            <person name="Krizsan K."/>
            <person name="Foldi C."/>
            <person name="Dima B."/>
            <person name="Sanchez-Garcia M."/>
            <person name="Sanchez-Ramirez S."/>
            <person name="Szollosi G.J."/>
            <person name="Szarkandi J.G."/>
            <person name="Papp V."/>
            <person name="Albert L."/>
            <person name="Andreopoulos W."/>
            <person name="Angelini C."/>
            <person name="Antonin V."/>
            <person name="Barry K.W."/>
            <person name="Bougher N.L."/>
            <person name="Buchanan P."/>
            <person name="Buyck B."/>
            <person name="Bense V."/>
            <person name="Catcheside P."/>
            <person name="Chovatia M."/>
            <person name="Cooper J."/>
            <person name="Damon W."/>
            <person name="Desjardin D."/>
            <person name="Finy P."/>
            <person name="Geml J."/>
            <person name="Haridas S."/>
            <person name="Hughes K."/>
            <person name="Justo A."/>
            <person name="Karasinski D."/>
            <person name="Kautmanova I."/>
            <person name="Kiss B."/>
            <person name="Kocsube S."/>
            <person name="Kotiranta H."/>
            <person name="LaButti K.M."/>
            <person name="Lechner B.E."/>
            <person name="Liimatainen K."/>
            <person name="Lipzen A."/>
            <person name="Lukacs Z."/>
            <person name="Mihaltcheva S."/>
            <person name="Morgado L.N."/>
            <person name="Niskanen T."/>
            <person name="Noordeloos M.E."/>
            <person name="Ohm R.A."/>
            <person name="Ortiz-Santana B."/>
            <person name="Ovrebo C."/>
            <person name="Racz N."/>
            <person name="Riley R."/>
            <person name="Savchenko A."/>
            <person name="Shiryaev A."/>
            <person name="Soop K."/>
            <person name="Spirin V."/>
            <person name="Szebenyi C."/>
            <person name="Tomsovsky M."/>
            <person name="Tulloss R.E."/>
            <person name="Uehling J."/>
            <person name="Grigoriev I.V."/>
            <person name="Vagvolgyi C."/>
            <person name="Papp T."/>
            <person name="Martin F.M."/>
            <person name="Miettinen O."/>
            <person name="Hibbett D.S."/>
            <person name="Nagy L.G."/>
        </authorList>
    </citation>
    <scope>NUCLEOTIDE SEQUENCE [LARGE SCALE GENOMIC DNA]</scope>
    <source>
        <strain evidence="1 2">NL-1719</strain>
    </source>
</reference>
<keyword evidence="1" id="KW-0675">Receptor</keyword>
<organism evidence="1 2">
    <name type="scientific">Pluteus cervinus</name>
    <dbReference type="NCBI Taxonomy" id="181527"/>
    <lineage>
        <taxon>Eukaryota</taxon>
        <taxon>Fungi</taxon>
        <taxon>Dikarya</taxon>
        <taxon>Basidiomycota</taxon>
        <taxon>Agaricomycotina</taxon>
        <taxon>Agaricomycetes</taxon>
        <taxon>Agaricomycetidae</taxon>
        <taxon>Agaricales</taxon>
        <taxon>Pluteineae</taxon>
        <taxon>Pluteaceae</taxon>
        <taxon>Pluteus</taxon>
    </lineage>
</organism>
<proteinExistence type="predicted"/>
<accession>A0ACD3B3S1</accession>
<evidence type="ECO:0000313" key="1">
    <source>
        <dbReference type="EMBL" id="TFK72312.1"/>
    </source>
</evidence>
<keyword evidence="2" id="KW-1185">Reference proteome</keyword>
<dbReference type="EMBL" id="ML208287">
    <property type="protein sequence ID" value="TFK72312.1"/>
    <property type="molecule type" value="Genomic_DNA"/>
</dbReference>
<sequence length="579" mass="63532">MPTSTTSLIGTAAVIVAGAVAYYAATRGFGSGQGGGETKGKQAKGGSLKGRGQEDNSSITKSSVFQKNEKEEPSTYTQEEIKAMPLEKRKELANSFKAKGNTEYGKRNFEAASKLYTSAIEISPTTEPVFYSNRAACFMNTTPPLYDLVVTDCDSALSLDPNYVKALNRRALALEGLQRYEEALRDFTAATFLDKFPSKSTPAPGEVASIERVINIIATEKAAKILKDRKPHLPSHSFISAYLSEFRSRPHCTIPANASTGDNTFLLGLQQLEALDYPHASTSITESLEQGISWNEGKAEALNLRGTFKFLMGDVDGAKADLQASLKIFPSLTQSLVKLANVHMEQGDAEMAFGCFNQAIAQNPDDADIYHHRGQALSTMDKFKEAAEDYMQSTKIDDQFVFSHIQLAVAQQKDGNIEGSTATFQKTLKAFPKRSEPQNYYGELLLDQQQFEDAVEKFERAIELEKTMTLPNVLPLVNKALALFRWKNDIAAAEACCNEALQIDPECVVAMTTLAQLSSRQGKLDQAAELFARQAELARSELGLVNALIYQHMASAQVEFMKNYPHMAAQLRDVAMGLV</sequence>
<protein>
    <submittedName>
        <fullName evidence="1">Mitochondrial outer membrane translocase receptor TOM70</fullName>
    </submittedName>
</protein>
<gene>
    <name evidence="1" type="ORF">BDN72DRAFT_345295</name>
</gene>
<dbReference type="Proteomes" id="UP000308600">
    <property type="component" value="Unassembled WGS sequence"/>
</dbReference>
<name>A0ACD3B3S1_9AGAR</name>
<evidence type="ECO:0000313" key="2">
    <source>
        <dbReference type="Proteomes" id="UP000308600"/>
    </source>
</evidence>